<gene>
    <name evidence="2" type="ORF">T07_2974</name>
</gene>
<feature type="region of interest" description="Disordered" evidence="1">
    <location>
        <begin position="49"/>
        <end position="92"/>
    </location>
</feature>
<accession>A0A0V0RYI5</accession>
<feature type="compositionally biased region" description="Basic and acidic residues" evidence="1">
    <location>
        <begin position="76"/>
        <end position="92"/>
    </location>
</feature>
<sequence length="92" mass="10909">MLNESSRNQQLKTKYGKWHHRKGELDRTVHSEDIHCTWCLHIRTSSYSINQRLRKRDPPNRGNGTNYNGKYTPTSLEEKEDHPKDLKDSLCE</sequence>
<evidence type="ECO:0000313" key="2">
    <source>
        <dbReference type="EMBL" id="KRX19274.1"/>
    </source>
</evidence>
<comment type="caution">
    <text evidence="2">The sequence shown here is derived from an EMBL/GenBank/DDBJ whole genome shotgun (WGS) entry which is preliminary data.</text>
</comment>
<dbReference type="Proteomes" id="UP000054630">
    <property type="component" value="Unassembled WGS sequence"/>
</dbReference>
<feature type="compositionally biased region" description="Polar residues" evidence="1">
    <location>
        <begin position="62"/>
        <end position="75"/>
    </location>
</feature>
<evidence type="ECO:0000256" key="1">
    <source>
        <dbReference type="SAM" id="MobiDB-lite"/>
    </source>
</evidence>
<feature type="compositionally biased region" description="Polar residues" evidence="1">
    <location>
        <begin position="1"/>
        <end position="12"/>
    </location>
</feature>
<feature type="region of interest" description="Disordered" evidence="1">
    <location>
        <begin position="1"/>
        <end position="20"/>
    </location>
</feature>
<proteinExistence type="predicted"/>
<name>A0A0V0RYI5_9BILA</name>
<protein>
    <submittedName>
        <fullName evidence="2">Uncharacterized protein</fullName>
    </submittedName>
</protein>
<evidence type="ECO:0000313" key="3">
    <source>
        <dbReference type="Proteomes" id="UP000054630"/>
    </source>
</evidence>
<reference evidence="2 3" key="1">
    <citation type="submission" date="2015-01" db="EMBL/GenBank/DDBJ databases">
        <title>Evolution of Trichinella species and genotypes.</title>
        <authorList>
            <person name="Korhonen P.K."/>
            <person name="Edoardo P."/>
            <person name="Giuseppe L.R."/>
            <person name="Gasser R.B."/>
        </authorList>
    </citation>
    <scope>NUCLEOTIDE SEQUENCE [LARGE SCALE GENOMIC DNA]</scope>
    <source>
        <strain evidence="2">ISS37</strain>
    </source>
</reference>
<dbReference type="AlphaFoldDB" id="A0A0V0RYI5"/>
<organism evidence="2 3">
    <name type="scientific">Trichinella nelsoni</name>
    <dbReference type="NCBI Taxonomy" id="6336"/>
    <lineage>
        <taxon>Eukaryota</taxon>
        <taxon>Metazoa</taxon>
        <taxon>Ecdysozoa</taxon>
        <taxon>Nematoda</taxon>
        <taxon>Enoplea</taxon>
        <taxon>Dorylaimia</taxon>
        <taxon>Trichinellida</taxon>
        <taxon>Trichinellidae</taxon>
        <taxon>Trichinella</taxon>
    </lineage>
</organism>
<keyword evidence="3" id="KW-1185">Reference proteome</keyword>
<dbReference type="EMBL" id="JYDL01000061">
    <property type="protein sequence ID" value="KRX19274.1"/>
    <property type="molecule type" value="Genomic_DNA"/>
</dbReference>